<name>A0ABR4BPI2_9LECA</name>
<sequence>MDYSHPKRKLYARGLPTMHGGQQIIGIVVPGLAKIRSNGPTTETSSSVKTVAVSINNTLAKYAEFTTDVLEYEF</sequence>
<evidence type="ECO:0000313" key="1">
    <source>
        <dbReference type="EMBL" id="KAL2057893.1"/>
    </source>
</evidence>
<proteinExistence type="predicted"/>
<keyword evidence="2" id="KW-1185">Reference proteome</keyword>
<comment type="caution">
    <text evidence="1">The sequence shown here is derived from an EMBL/GenBank/DDBJ whole genome shotgun (WGS) entry which is preliminary data.</text>
</comment>
<dbReference type="Proteomes" id="UP001590951">
    <property type="component" value="Unassembled WGS sequence"/>
</dbReference>
<organism evidence="1 2">
    <name type="scientific">Lepraria finkii</name>
    <dbReference type="NCBI Taxonomy" id="1340010"/>
    <lineage>
        <taxon>Eukaryota</taxon>
        <taxon>Fungi</taxon>
        <taxon>Dikarya</taxon>
        <taxon>Ascomycota</taxon>
        <taxon>Pezizomycotina</taxon>
        <taxon>Lecanoromycetes</taxon>
        <taxon>OSLEUM clade</taxon>
        <taxon>Lecanoromycetidae</taxon>
        <taxon>Lecanorales</taxon>
        <taxon>Lecanorineae</taxon>
        <taxon>Stereocaulaceae</taxon>
        <taxon>Lepraria</taxon>
    </lineage>
</organism>
<dbReference type="EMBL" id="JBHFEH010000003">
    <property type="protein sequence ID" value="KAL2057893.1"/>
    <property type="molecule type" value="Genomic_DNA"/>
</dbReference>
<reference evidence="1 2" key="1">
    <citation type="submission" date="2024-09" db="EMBL/GenBank/DDBJ databases">
        <title>Rethinking Asexuality: The Enigmatic Case of Functional Sexual Genes in Lepraria (Stereocaulaceae).</title>
        <authorList>
            <person name="Doellman M."/>
            <person name="Sun Y."/>
            <person name="Barcenas-Pena A."/>
            <person name="Lumbsch H.T."/>
            <person name="Grewe F."/>
        </authorList>
    </citation>
    <scope>NUCLEOTIDE SEQUENCE [LARGE SCALE GENOMIC DNA]</scope>
    <source>
        <strain evidence="1 2">Grewe 0041</strain>
    </source>
</reference>
<protein>
    <submittedName>
        <fullName evidence="1">Uncharacterized protein</fullName>
    </submittedName>
</protein>
<evidence type="ECO:0000313" key="2">
    <source>
        <dbReference type="Proteomes" id="UP001590951"/>
    </source>
</evidence>
<accession>A0ABR4BPI2</accession>
<gene>
    <name evidence="1" type="ORF">ABVK25_001510</name>
</gene>